<name>A0A3A9ZTW4_9ACTN</name>
<feature type="domain" description="Acyl-CoA dehydrogenase/oxidase N-terminal" evidence="9">
    <location>
        <begin position="6"/>
        <end position="118"/>
    </location>
</feature>
<dbReference type="Gene3D" id="1.20.140.10">
    <property type="entry name" value="Butyryl-CoA Dehydrogenase, subunit A, domain 3"/>
    <property type="match status" value="1"/>
</dbReference>
<dbReference type="Pfam" id="PF00441">
    <property type="entry name" value="Acyl-CoA_dh_1"/>
    <property type="match status" value="1"/>
</dbReference>
<evidence type="ECO:0000259" key="8">
    <source>
        <dbReference type="Pfam" id="PF02770"/>
    </source>
</evidence>
<sequence>MDFRLTEEQEALRESVRDFAREVVAPVIAEHYEKHTFPYEVVRQMGKMGLFGLPFPEEYGGMGGDYFALCLALEELARVDSSVAITLEAAISLGAMPIYRFGSDEQKARWLPKLVSGEALAGFGLTEPGFGSDAGGTQTRAVLDGDEWVINGSKAFITNSGTDITALVTVTAVTGTRPDGSKELSTIIVPSGTPGFTVAPAYSKVGWNASDTHELTFDDCRVPAANLLGERGRGFAQFLRILDEGRIAIAALAVGLAQGCVDESIRYAGERQAFGQPIGNYQAIQFKIADMELRAHTARLAYYDAAARMLAGEPFKRQAAIAKLHASTIAVDNAREATQIHGGYGFMNEYPVARFWRDSKILEIGEGTSEVQRMIIARDLGL</sequence>
<dbReference type="InterPro" id="IPR009100">
    <property type="entry name" value="AcylCoA_DH/oxidase_NM_dom_sf"/>
</dbReference>
<dbReference type="InterPro" id="IPR037069">
    <property type="entry name" value="AcylCoA_DH/ox_N_sf"/>
</dbReference>
<dbReference type="FunFam" id="2.40.110.10:FF:000009">
    <property type="entry name" value="Acyl-CoA dehydrogenase"/>
    <property type="match status" value="1"/>
</dbReference>
<feature type="domain" description="Acyl-CoA oxidase/dehydrogenase middle" evidence="8">
    <location>
        <begin position="123"/>
        <end position="220"/>
    </location>
</feature>
<dbReference type="Gene3D" id="2.40.110.10">
    <property type="entry name" value="Butyryl-CoA Dehydrogenase, subunit A, domain 2"/>
    <property type="match status" value="1"/>
</dbReference>
<evidence type="ECO:0000256" key="3">
    <source>
        <dbReference type="ARBA" id="ARBA00022630"/>
    </source>
</evidence>
<dbReference type="Gene3D" id="1.10.540.10">
    <property type="entry name" value="Acyl-CoA dehydrogenase/oxidase, N-terminal domain"/>
    <property type="match status" value="1"/>
</dbReference>
<proteinExistence type="inferred from homology"/>
<keyword evidence="4 6" id="KW-0274">FAD</keyword>
<accession>A0A3A9ZTW4</accession>
<dbReference type="SUPFAM" id="SSF47203">
    <property type="entry name" value="Acyl-CoA dehydrogenase C-terminal domain-like"/>
    <property type="match status" value="1"/>
</dbReference>
<protein>
    <submittedName>
        <fullName evidence="10">Acyl-CoA dehydrogenase</fullName>
    </submittedName>
</protein>
<dbReference type="PROSITE" id="PS00073">
    <property type="entry name" value="ACYL_COA_DH_2"/>
    <property type="match status" value="1"/>
</dbReference>
<reference evidence="10 11" key="1">
    <citation type="journal article" date="2015" name="Int. J. Syst. Evol. Microbiol.">
        <title>Micromonospora costi sp. nov., isolated from a leaf of Costus speciosus.</title>
        <authorList>
            <person name="Thawai C."/>
        </authorList>
    </citation>
    <scope>NUCLEOTIDE SEQUENCE [LARGE SCALE GENOMIC DNA]</scope>
    <source>
        <strain evidence="10 11">CS1-12</strain>
    </source>
</reference>
<evidence type="ECO:0000259" key="7">
    <source>
        <dbReference type="Pfam" id="PF00441"/>
    </source>
</evidence>
<dbReference type="Pfam" id="PF02770">
    <property type="entry name" value="Acyl-CoA_dh_M"/>
    <property type="match status" value="1"/>
</dbReference>
<dbReference type="GO" id="GO:0003995">
    <property type="term" value="F:acyl-CoA dehydrogenase activity"/>
    <property type="evidence" value="ECO:0007669"/>
    <property type="project" value="InterPro"/>
</dbReference>
<organism evidence="10 11">
    <name type="scientific">Micromonospora costi</name>
    <dbReference type="NCBI Taxonomy" id="1530042"/>
    <lineage>
        <taxon>Bacteria</taxon>
        <taxon>Bacillati</taxon>
        <taxon>Actinomycetota</taxon>
        <taxon>Actinomycetes</taxon>
        <taxon>Micromonosporales</taxon>
        <taxon>Micromonosporaceae</taxon>
        <taxon>Micromonospora</taxon>
    </lineage>
</organism>
<dbReference type="Pfam" id="PF02771">
    <property type="entry name" value="Acyl-CoA_dh_N"/>
    <property type="match status" value="1"/>
</dbReference>
<dbReference type="InterPro" id="IPR006091">
    <property type="entry name" value="Acyl-CoA_Oxase/DH_mid-dom"/>
</dbReference>
<keyword evidence="11" id="KW-1185">Reference proteome</keyword>
<dbReference type="FunFam" id="1.20.140.10:FF:000001">
    <property type="entry name" value="Acyl-CoA dehydrogenase"/>
    <property type="match status" value="1"/>
</dbReference>
<evidence type="ECO:0000256" key="6">
    <source>
        <dbReference type="RuleBase" id="RU362125"/>
    </source>
</evidence>
<dbReference type="SUPFAM" id="SSF56645">
    <property type="entry name" value="Acyl-CoA dehydrogenase NM domain-like"/>
    <property type="match status" value="1"/>
</dbReference>
<dbReference type="InterPro" id="IPR009075">
    <property type="entry name" value="AcylCo_DH/oxidase_C"/>
</dbReference>
<evidence type="ECO:0000256" key="4">
    <source>
        <dbReference type="ARBA" id="ARBA00022827"/>
    </source>
</evidence>
<dbReference type="InterPro" id="IPR046373">
    <property type="entry name" value="Acyl-CoA_Oxase/DH_mid-dom_sf"/>
</dbReference>
<dbReference type="AlphaFoldDB" id="A0A3A9ZTW4"/>
<comment type="cofactor">
    <cofactor evidence="1 6">
        <name>FAD</name>
        <dbReference type="ChEBI" id="CHEBI:57692"/>
    </cofactor>
</comment>
<evidence type="ECO:0000313" key="11">
    <source>
        <dbReference type="Proteomes" id="UP000279968"/>
    </source>
</evidence>
<keyword evidence="3 6" id="KW-0285">Flavoprotein</keyword>
<evidence type="ECO:0000256" key="5">
    <source>
        <dbReference type="ARBA" id="ARBA00023002"/>
    </source>
</evidence>
<dbReference type="PANTHER" id="PTHR43884">
    <property type="entry name" value="ACYL-COA DEHYDROGENASE"/>
    <property type="match status" value="1"/>
</dbReference>
<evidence type="ECO:0000256" key="1">
    <source>
        <dbReference type="ARBA" id="ARBA00001974"/>
    </source>
</evidence>
<dbReference type="Proteomes" id="UP000279968">
    <property type="component" value="Unassembled WGS sequence"/>
</dbReference>
<dbReference type="PIRSF" id="PIRSF016578">
    <property type="entry name" value="HsaA"/>
    <property type="match status" value="1"/>
</dbReference>
<dbReference type="OrthoDB" id="3176804at2"/>
<dbReference type="GO" id="GO:0050660">
    <property type="term" value="F:flavin adenine dinucleotide binding"/>
    <property type="evidence" value="ECO:0007669"/>
    <property type="project" value="InterPro"/>
</dbReference>
<dbReference type="FunFam" id="1.10.540.10:FF:000002">
    <property type="entry name" value="Acyl-CoA dehydrogenase FadE19"/>
    <property type="match status" value="1"/>
</dbReference>
<comment type="caution">
    <text evidence="10">The sequence shown here is derived from an EMBL/GenBank/DDBJ whole genome shotgun (WGS) entry which is preliminary data.</text>
</comment>
<evidence type="ECO:0000259" key="9">
    <source>
        <dbReference type="Pfam" id="PF02771"/>
    </source>
</evidence>
<dbReference type="PANTHER" id="PTHR43884:SF12">
    <property type="entry name" value="ISOVALERYL-COA DEHYDROGENASE, MITOCHONDRIAL-RELATED"/>
    <property type="match status" value="1"/>
</dbReference>
<dbReference type="EMBL" id="RBAN01000007">
    <property type="protein sequence ID" value="RKN51384.1"/>
    <property type="molecule type" value="Genomic_DNA"/>
</dbReference>
<dbReference type="InterPro" id="IPR006089">
    <property type="entry name" value="Acyl-CoA_DH_CS"/>
</dbReference>
<dbReference type="InterPro" id="IPR013786">
    <property type="entry name" value="AcylCoA_DH/ox_N"/>
</dbReference>
<keyword evidence="5 6" id="KW-0560">Oxidoreductase</keyword>
<dbReference type="RefSeq" id="WP_120782811.1">
    <property type="nucleotide sequence ID" value="NZ_JBHLUP010000009.1"/>
</dbReference>
<evidence type="ECO:0000256" key="2">
    <source>
        <dbReference type="ARBA" id="ARBA00009347"/>
    </source>
</evidence>
<dbReference type="InterPro" id="IPR036250">
    <property type="entry name" value="AcylCo_DH-like_C"/>
</dbReference>
<feature type="domain" description="Acyl-CoA dehydrogenase/oxidase C-terminal" evidence="7">
    <location>
        <begin position="232"/>
        <end position="380"/>
    </location>
</feature>
<evidence type="ECO:0000313" key="10">
    <source>
        <dbReference type="EMBL" id="RKN51384.1"/>
    </source>
</evidence>
<gene>
    <name evidence="10" type="ORF">D7193_28850</name>
</gene>
<comment type="similarity">
    <text evidence="2 6">Belongs to the acyl-CoA dehydrogenase family.</text>
</comment>